<dbReference type="PANTHER" id="PTHR12526:SF584">
    <property type="entry name" value="GLYCOSYLTRANSFERASE"/>
    <property type="match status" value="1"/>
</dbReference>
<evidence type="ECO:0000313" key="3">
    <source>
        <dbReference type="Proteomes" id="UP000177614"/>
    </source>
</evidence>
<comment type="caution">
    <text evidence="2">The sequence shown here is derived from an EMBL/GenBank/DDBJ whole genome shotgun (WGS) entry which is preliminary data.</text>
</comment>
<dbReference type="Pfam" id="PF00534">
    <property type="entry name" value="Glycos_transf_1"/>
    <property type="match status" value="1"/>
</dbReference>
<dbReference type="STRING" id="1817814.A2V81_03425"/>
<accession>A0A1F4XM26</accession>
<protein>
    <recommendedName>
        <fullName evidence="1">Glycosyl transferase family 1 domain-containing protein</fullName>
    </recommendedName>
</protein>
<dbReference type="Gene3D" id="3.40.50.2000">
    <property type="entry name" value="Glycogen Phosphorylase B"/>
    <property type="match status" value="2"/>
</dbReference>
<sequence length="355" mass="40665">MKIALVVDHFQGKGGAERLEMTLAEKLSTDVFTGYVLNESFNLAHLKVKTVFRRMNSPFIRYFFQRQAFRKIAPELAKYDVVIYFGNSLDSAPLLPKTTKKILYCHTPPRHIYNDREYYLSKFPWYIRPFYQFYTWMYKRNYEKLVKHMDSIVSNSVNVQQRLKKYTGFDSVIVHPPCNVKRFLWKGQKDYYLSFSRLEEVKRVDLIARAFTKIPDKKLLIISGGPELKKIQQIAADSPNIQVKGWVSEEELLDLIGNCIATIYVSLDEDFGMGAVESLSAGKTIIASNEGGFKEIVGEGTGILLDETTPDKIAQAVQSLTPEKALAMKSTCIKQAEKFSEENFIIGMKEVIESL</sequence>
<organism evidence="2 3">
    <name type="scientific">Candidatus Abawacabacteria bacterium RBG_16_42_10</name>
    <dbReference type="NCBI Taxonomy" id="1817814"/>
    <lineage>
        <taxon>Bacteria</taxon>
        <taxon>Candidatus Abawacaibacteriota</taxon>
    </lineage>
</organism>
<dbReference type="EMBL" id="MEWR01000001">
    <property type="protein sequence ID" value="OGC82654.1"/>
    <property type="molecule type" value="Genomic_DNA"/>
</dbReference>
<dbReference type="GO" id="GO:0016757">
    <property type="term" value="F:glycosyltransferase activity"/>
    <property type="evidence" value="ECO:0007669"/>
    <property type="project" value="InterPro"/>
</dbReference>
<evidence type="ECO:0000259" key="1">
    <source>
        <dbReference type="Pfam" id="PF00534"/>
    </source>
</evidence>
<reference evidence="2 3" key="1">
    <citation type="journal article" date="2016" name="Nat. Commun.">
        <title>Thousands of microbial genomes shed light on interconnected biogeochemical processes in an aquifer system.</title>
        <authorList>
            <person name="Anantharaman K."/>
            <person name="Brown C.T."/>
            <person name="Hug L.A."/>
            <person name="Sharon I."/>
            <person name="Castelle C.J."/>
            <person name="Probst A.J."/>
            <person name="Thomas B.C."/>
            <person name="Singh A."/>
            <person name="Wilkins M.J."/>
            <person name="Karaoz U."/>
            <person name="Brodie E.L."/>
            <person name="Williams K.H."/>
            <person name="Hubbard S.S."/>
            <person name="Banfield J.F."/>
        </authorList>
    </citation>
    <scope>NUCLEOTIDE SEQUENCE [LARGE SCALE GENOMIC DNA]</scope>
</reference>
<name>A0A1F4XM26_9BACT</name>
<dbReference type="AlphaFoldDB" id="A0A1F4XM26"/>
<gene>
    <name evidence="2" type="ORF">A2V81_03425</name>
</gene>
<dbReference type="Proteomes" id="UP000177614">
    <property type="component" value="Unassembled WGS sequence"/>
</dbReference>
<dbReference type="SUPFAM" id="SSF53756">
    <property type="entry name" value="UDP-Glycosyltransferase/glycogen phosphorylase"/>
    <property type="match status" value="1"/>
</dbReference>
<proteinExistence type="predicted"/>
<dbReference type="PANTHER" id="PTHR12526">
    <property type="entry name" value="GLYCOSYLTRANSFERASE"/>
    <property type="match status" value="1"/>
</dbReference>
<dbReference type="InterPro" id="IPR001296">
    <property type="entry name" value="Glyco_trans_1"/>
</dbReference>
<evidence type="ECO:0000313" key="2">
    <source>
        <dbReference type="EMBL" id="OGC82654.1"/>
    </source>
</evidence>
<feature type="domain" description="Glycosyl transferase family 1" evidence="1">
    <location>
        <begin position="183"/>
        <end position="338"/>
    </location>
</feature>